<dbReference type="InterPro" id="IPR006365">
    <property type="entry name" value="Cbl_synth_CobL"/>
</dbReference>
<dbReference type="InterPro" id="IPR012818">
    <property type="entry name" value="CbiE"/>
</dbReference>
<protein>
    <submittedName>
        <fullName evidence="8">Bifunctional cobalt-precorrin-7 (C(5))-methyltransferase/cobalt-precorrin-6B (C(15))-methyltransferase</fullName>
    </submittedName>
</protein>
<keyword evidence="3" id="KW-0489">Methyltransferase</keyword>
<evidence type="ECO:0000256" key="2">
    <source>
        <dbReference type="ARBA" id="ARBA00022573"/>
    </source>
</evidence>
<dbReference type="RefSeq" id="WP_344007850.1">
    <property type="nucleotide sequence ID" value="NZ_BAAAMY010000005.1"/>
</dbReference>
<dbReference type="NCBIfam" id="TIGR02467">
    <property type="entry name" value="CbiE"/>
    <property type="match status" value="1"/>
</dbReference>
<comment type="pathway">
    <text evidence="1">Cofactor biosynthesis; adenosylcobalamin biosynthesis.</text>
</comment>
<dbReference type="SUPFAM" id="SSF53335">
    <property type="entry name" value="S-adenosyl-L-methionine-dependent methyltransferases"/>
    <property type="match status" value="1"/>
</dbReference>
<dbReference type="SUPFAM" id="SSF53790">
    <property type="entry name" value="Tetrapyrrole methylase"/>
    <property type="match status" value="1"/>
</dbReference>
<comment type="caution">
    <text evidence="8">The sequence shown here is derived from an EMBL/GenBank/DDBJ whole genome shotgun (WGS) entry which is preliminary data.</text>
</comment>
<gene>
    <name evidence="8" type="ORF">GCM10009737_25930</name>
</gene>
<organism evidence="8 9">
    <name type="scientific">Nocardioides lentus</name>
    <dbReference type="NCBI Taxonomy" id="338077"/>
    <lineage>
        <taxon>Bacteria</taxon>
        <taxon>Bacillati</taxon>
        <taxon>Actinomycetota</taxon>
        <taxon>Actinomycetes</taxon>
        <taxon>Propionibacteriales</taxon>
        <taxon>Nocardioidaceae</taxon>
        <taxon>Nocardioides</taxon>
    </lineage>
</organism>
<keyword evidence="4" id="KW-0808">Transferase</keyword>
<dbReference type="PANTHER" id="PTHR43182:SF1">
    <property type="entry name" value="COBALT-PRECORRIN-7 C(5)-METHYLTRANSFERASE"/>
    <property type="match status" value="1"/>
</dbReference>
<dbReference type="Pfam" id="PF00590">
    <property type="entry name" value="TP_methylase"/>
    <property type="match status" value="1"/>
</dbReference>
<feature type="domain" description="Tetrapyrrole methylase" evidence="7">
    <location>
        <begin position="5"/>
        <end position="193"/>
    </location>
</feature>
<accession>A0ABP5AYT6</accession>
<evidence type="ECO:0000313" key="8">
    <source>
        <dbReference type="EMBL" id="GAA1923104.1"/>
    </source>
</evidence>
<dbReference type="Pfam" id="PF01135">
    <property type="entry name" value="PCMT"/>
    <property type="match status" value="1"/>
</dbReference>
<sequence length="422" mass="42978">MPGPRIHVVGVGADGWPGVPEPLRARVLAADVLLGGARHLALVPEVVGQRREAWPSPLRERLPALLDALDPGLAVVALASGDPFVSGVGTTLVDLLGADAVVAHPAVSSVALARARMGWPAESTTTVTLVGRDVDLLGRALSPGARLVVLSSDERTPAAVARLLVARGYGGSRMTVLGDLGSSAETRVEATAAAWTGEGPRLHVLALDCVGPVLGGWAAGLPDDAYEHDGQLTKRDLRASALARLAPQPGQLLWDVGAGAGSVGVEWARAHPTCRTVAVERHPDRAARVARNAAALGVPGLVVVRGDAPGALDGLAATHGAPDAVFVGGGVTVPGVLEACLAALRPGGRLVAHAVTVESELVLARAHAAHGGELTRHAVETAAPLGGMTGWTPARTVTQWAHARPDPARPDPAPTDPAQETP</sequence>
<dbReference type="NCBIfam" id="TIGR02469">
    <property type="entry name" value="CbiT"/>
    <property type="match status" value="1"/>
</dbReference>
<dbReference type="InterPro" id="IPR050714">
    <property type="entry name" value="Cobalamin_biosynth_MTase"/>
</dbReference>
<feature type="region of interest" description="Disordered" evidence="6">
    <location>
        <begin position="402"/>
        <end position="422"/>
    </location>
</feature>
<proteinExistence type="predicted"/>
<dbReference type="Proteomes" id="UP001501612">
    <property type="component" value="Unassembled WGS sequence"/>
</dbReference>
<dbReference type="PANTHER" id="PTHR43182">
    <property type="entry name" value="COBALT-PRECORRIN-6B C(15)-METHYLTRANSFERASE (DECARBOXYLATING)"/>
    <property type="match status" value="1"/>
</dbReference>
<dbReference type="InterPro" id="IPR014777">
    <property type="entry name" value="4pyrrole_Mease_sub1"/>
</dbReference>
<evidence type="ECO:0000256" key="5">
    <source>
        <dbReference type="ARBA" id="ARBA00022691"/>
    </source>
</evidence>
<evidence type="ECO:0000256" key="4">
    <source>
        <dbReference type="ARBA" id="ARBA00022679"/>
    </source>
</evidence>
<dbReference type="CDD" id="cd11644">
    <property type="entry name" value="Precorrin-6Y-MT"/>
    <property type="match status" value="1"/>
</dbReference>
<evidence type="ECO:0000256" key="3">
    <source>
        <dbReference type="ARBA" id="ARBA00022603"/>
    </source>
</evidence>
<evidence type="ECO:0000313" key="9">
    <source>
        <dbReference type="Proteomes" id="UP001501612"/>
    </source>
</evidence>
<dbReference type="CDD" id="cd02440">
    <property type="entry name" value="AdoMet_MTases"/>
    <property type="match status" value="1"/>
</dbReference>
<reference evidence="9" key="1">
    <citation type="journal article" date="2019" name="Int. J. Syst. Evol. Microbiol.">
        <title>The Global Catalogue of Microorganisms (GCM) 10K type strain sequencing project: providing services to taxonomists for standard genome sequencing and annotation.</title>
        <authorList>
            <consortium name="The Broad Institute Genomics Platform"/>
            <consortium name="The Broad Institute Genome Sequencing Center for Infectious Disease"/>
            <person name="Wu L."/>
            <person name="Ma J."/>
        </authorList>
    </citation>
    <scope>NUCLEOTIDE SEQUENCE [LARGE SCALE GENOMIC DNA]</scope>
    <source>
        <strain evidence="9">JCM 14046</strain>
    </source>
</reference>
<dbReference type="Gene3D" id="3.40.1010.10">
    <property type="entry name" value="Cobalt-precorrin-4 Transmethylase, Domain 1"/>
    <property type="match status" value="1"/>
</dbReference>
<evidence type="ECO:0000256" key="1">
    <source>
        <dbReference type="ARBA" id="ARBA00004953"/>
    </source>
</evidence>
<dbReference type="InterPro" id="IPR035996">
    <property type="entry name" value="4pyrrol_Methylase_sf"/>
</dbReference>
<dbReference type="PIRSF" id="PIRSF036428">
    <property type="entry name" value="CobL"/>
    <property type="match status" value="1"/>
</dbReference>
<name>A0ABP5AYT6_9ACTN</name>
<dbReference type="InterPro" id="IPR029063">
    <property type="entry name" value="SAM-dependent_MTases_sf"/>
</dbReference>
<keyword evidence="5" id="KW-0949">S-adenosyl-L-methionine</keyword>
<dbReference type="InterPro" id="IPR014008">
    <property type="entry name" value="Cbl_synth_MTase_CbiT"/>
</dbReference>
<dbReference type="Gene3D" id="3.40.50.150">
    <property type="entry name" value="Vaccinia Virus protein VP39"/>
    <property type="match status" value="1"/>
</dbReference>
<keyword evidence="2" id="KW-0169">Cobalamin biosynthesis</keyword>
<dbReference type="InterPro" id="IPR000878">
    <property type="entry name" value="4pyrrol_Mease"/>
</dbReference>
<evidence type="ECO:0000259" key="7">
    <source>
        <dbReference type="Pfam" id="PF00590"/>
    </source>
</evidence>
<keyword evidence="9" id="KW-1185">Reference proteome</keyword>
<dbReference type="EMBL" id="BAAAMY010000005">
    <property type="protein sequence ID" value="GAA1923104.1"/>
    <property type="molecule type" value="Genomic_DNA"/>
</dbReference>
<evidence type="ECO:0000256" key="6">
    <source>
        <dbReference type="SAM" id="MobiDB-lite"/>
    </source>
</evidence>